<evidence type="ECO:0000256" key="2">
    <source>
        <dbReference type="ARBA" id="ARBA00022714"/>
    </source>
</evidence>
<name>A0AAV4YA39_CAEEX</name>
<evidence type="ECO:0000256" key="5">
    <source>
        <dbReference type="ARBA" id="ARBA00023014"/>
    </source>
</evidence>
<comment type="caution">
    <text evidence="9">The sequence shown here is derived from an EMBL/GenBank/DDBJ whole genome shotgun (WGS) entry which is preliminary data.</text>
</comment>
<accession>A0AAV4YA39</accession>
<dbReference type="SMART" id="SM00704">
    <property type="entry name" value="ZnF_CDGSH"/>
    <property type="match status" value="1"/>
</dbReference>
<proteinExistence type="inferred from homology"/>
<dbReference type="InterPro" id="IPR042216">
    <property type="entry name" value="MitoNEET_CISD"/>
</dbReference>
<comment type="cofactor">
    <cofactor evidence="6">
        <name>[2Fe-2S] cluster</name>
        <dbReference type="ChEBI" id="CHEBI:190135"/>
    </cofactor>
</comment>
<dbReference type="Pfam" id="PF09360">
    <property type="entry name" value="zf-CDGSH"/>
    <property type="match status" value="1"/>
</dbReference>
<evidence type="ECO:0000256" key="7">
    <source>
        <dbReference type="SAM" id="Phobius"/>
    </source>
</evidence>
<dbReference type="PANTHER" id="PTHR13680">
    <property type="entry name" value="CDGSH IRON-SULFUR DOMAIN-CONTAINING PROTEIN 1"/>
    <property type="match status" value="1"/>
</dbReference>
<feature type="transmembrane region" description="Helical" evidence="7">
    <location>
        <begin position="30"/>
        <end position="51"/>
    </location>
</feature>
<keyword evidence="7" id="KW-1133">Transmembrane helix</keyword>
<dbReference type="AlphaFoldDB" id="A0AAV4YA39"/>
<dbReference type="GO" id="GO:0051537">
    <property type="term" value="F:2 iron, 2 sulfur cluster binding"/>
    <property type="evidence" value="ECO:0007669"/>
    <property type="project" value="UniProtKB-KW"/>
</dbReference>
<evidence type="ECO:0000256" key="6">
    <source>
        <dbReference type="ARBA" id="ARBA00034078"/>
    </source>
</evidence>
<reference evidence="9 10" key="1">
    <citation type="submission" date="2021-06" db="EMBL/GenBank/DDBJ databases">
        <title>Caerostris extrusa draft genome.</title>
        <authorList>
            <person name="Kono N."/>
            <person name="Arakawa K."/>
        </authorList>
    </citation>
    <scope>NUCLEOTIDE SEQUENCE [LARGE SCALE GENOMIC DNA]</scope>
</reference>
<keyword evidence="2" id="KW-0001">2Fe-2S</keyword>
<dbReference type="Gene3D" id="3.40.5.90">
    <property type="entry name" value="CDGSH iron-sulfur domain, mitoNEET-type"/>
    <property type="match status" value="1"/>
</dbReference>
<feature type="domain" description="Iron-binding zinc finger CDGSH type" evidence="8">
    <location>
        <begin position="66"/>
        <end position="104"/>
    </location>
</feature>
<keyword evidence="4" id="KW-0408">Iron</keyword>
<evidence type="ECO:0000313" key="9">
    <source>
        <dbReference type="EMBL" id="GIZ04092.1"/>
    </source>
</evidence>
<organism evidence="9 10">
    <name type="scientific">Caerostris extrusa</name>
    <name type="common">Bark spider</name>
    <name type="synonym">Caerostris bankana</name>
    <dbReference type="NCBI Taxonomy" id="172846"/>
    <lineage>
        <taxon>Eukaryota</taxon>
        <taxon>Metazoa</taxon>
        <taxon>Ecdysozoa</taxon>
        <taxon>Arthropoda</taxon>
        <taxon>Chelicerata</taxon>
        <taxon>Arachnida</taxon>
        <taxon>Araneae</taxon>
        <taxon>Araneomorphae</taxon>
        <taxon>Entelegynae</taxon>
        <taxon>Araneoidea</taxon>
        <taxon>Araneidae</taxon>
        <taxon>Caerostris</taxon>
    </lineage>
</organism>
<keyword evidence="3" id="KW-0479">Metal-binding</keyword>
<keyword evidence="5" id="KW-0411">Iron-sulfur</keyword>
<evidence type="ECO:0000259" key="8">
    <source>
        <dbReference type="SMART" id="SM00704"/>
    </source>
</evidence>
<gene>
    <name evidence="9" type="primary">CISD1</name>
    <name evidence="9" type="ORF">CEXT_13311</name>
</gene>
<keyword evidence="10" id="KW-1185">Reference proteome</keyword>
<dbReference type="Proteomes" id="UP001054945">
    <property type="component" value="Unassembled WGS sequence"/>
</dbReference>
<evidence type="ECO:0000256" key="3">
    <source>
        <dbReference type="ARBA" id="ARBA00022723"/>
    </source>
</evidence>
<dbReference type="GO" id="GO:0046872">
    <property type="term" value="F:metal ion binding"/>
    <property type="evidence" value="ECO:0007669"/>
    <property type="project" value="UniProtKB-KW"/>
</dbReference>
<dbReference type="GO" id="GO:0005741">
    <property type="term" value="C:mitochondrial outer membrane"/>
    <property type="evidence" value="ECO:0007669"/>
    <property type="project" value="TreeGrafter"/>
</dbReference>
<keyword evidence="7" id="KW-0812">Transmembrane</keyword>
<evidence type="ECO:0000313" key="10">
    <source>
        <dbReference type="Proteomes" id="UP001054945"/>
    </source>
</evidence>
<dbReference type="FunFam" id="3.40.5.90:FF:000001">
    <property type="entry name" value="CDGSH iron-sulfur domain-containing protein 1"/>
    <property type="match status" value="1"/>
</dbReference>
<dbReference type="GO" id="GO:0010506">
    <property type="term" value="P:regulation of autophagy"/>
    <property type="evidence" value="ECO:0007669"/>
    <property type="project" value="InterPro"/>
</dbReference>
<dbReference type="EMBL" id="BPLR01001692">
    <property type="protein sequence ID" value="GIZ04092.1"/>
    <property type="molecule type" value="Genomic_DNA"/>
</dbReference>
<protein>
    <submittedName>
        <fullName evidence="9">CDGSH iron-sulfur domain-containing protein 1</fullName>
    </submittedName>
</protein>
<keyword evidence="7" id="KW-0472">Membrane</keyword>
<dbReference type="PANTHER" id="PTHR13680:SF5">
    <property type="entry name" value="CDGSH IRON-SULFUR DOMAIN-CONTAINING PROTEIN 1"/>
    <property type="match status" value="1"/>
</dbReference>
<comment type="similarity">
    <text evidence="1">Belongs to the CISD protein family. CISD2 subfamily.</text>
</comment>
<evidence type="ECO:0000256" key="1">
    <source>
        <dbReference type="ARBA" id="ARBA00008624"/>
    </source>
</evidence>
<dbReference type="InterPro" id="IPR018967">
    <property type="entry name" value="FeS-contain_CDGSH-typ"/>
</dbReference>
<dbReference type="InterPro" id="IPR045131">
    <property type="entry name" value="CISD1/2"/>
</dbReference>
<evidence type="ECO:0000256" key="4">
    <source>
        <dbReference type="ARBA" id="ARBA00023004"/>
    </source>
</evidence>
<sequence>MSKSSLGSSYLSDLFDLCFKTYLNDNTQKILPWTLSAAAVGYALYATFVLIKKKRINKKIQLESDKIVHVVDIEDVGKKAVFCRCWKSEKFPYCDGSHNKHNECTGDNVGPLIVKQKDS</sequence>